<dbReference type="Proteomes" id="UP000885986">
    <property type="component" value="Unassembled WGS sequence"/>
</dbReference>
<comment type="caution">
    <text evidence="3">The sequence shown here is derived from an EMBL/GenBank/DDBJ whole genome shotgun (WGS) entry which is preliminary data.</text>
</comment>
<organism evidence="3">
    <name type="scientific">Desulfurivibrio alkaliphilus</name>
    <dbReference type="NCBI Taxonomy" id="427923"/>
    <lineage>
        <taxon>Bacteria</taxon>
        <taxon>Pseudomonadati</taxon>
        <taxon>Thermodesulfobacteriota</taxon>
        <taxon>Desulfobulbia</taxon>
        <taxon>Desulfobulbales</taxon>
        <taxon>Desulfobulbaceae</taxon>
        <taxon>Desulfurivibrio</taxon>
    </lineage>
</organism>
<dbReference type="Pfam" id="PF17131">
    <property type="entry name" value="LolA_like"/>
    <property type="match status" value="1"/>
</dbReference>
<evidence type="ECO:0000259" key="2">
    <source>
        <dbReference type="Pfam" id="PF17131"/>
    </source>
</evidence>
<gene>
    <name evidence="3" type="ORF">ENN98_03350</name>
</gene>
<dbReference type="CDD" id="cd16329">
    <property type="entry name" value="LolA_like"/>
    <property type="match status" value="1"/>
</dbReference>
<keyword evidence="1" id="KW-0732">Signal</keyword>
<proteinExistence type="predicted"/>
<feature type="chain" id="PRO_5027929291" evidence="1">
    <location>
        <begin position="24"/>
        <end position="262"/>
    </location>
</feature>
<dbReference type="Gene3D" id="2.50.20.10">
    <property type="entry name" value="Lipoprotein localisation LolA/LolB/LppX"/>
    <property type="match status" value="1"/>
</dbReference>
<sequence>MNIMPTAVIAALLLFWPATSATAMEVAEIVERANKASYYAGDDGRTEVRMLITDAQGRERERQFVILRKNIEVGGRQLFYVYFERPLDVRRMVFMVHKYLDRDDDRWLFLPDLDLVRRIAASDKRSSFAGSHFLYEDVSGRAPVEDSHQLIEESADYYLLDITPNDPGSVEFSRYTARIDKSSFLPVYMEYFDRQGQKYRTVEALAVEEIQGFPTVIKSRVRDLAGGGETLMEFSNISYNIGLDESLFTERFLRRPPREIRR</sequence>
<name>A0A7C2TH93_9BACT</name>
<dbReference type="AlphaFoldDB" id="A0A7C2TH93"/>
<feature type="domain" description="Uncharacterized protein TP-0789" evidence="2">
    <location>
        <begin position="76"/>
        <end position="255"/>
    </location>
</feature>
<evidence type="ECO:0000256" key="1">
    <source>
        <dbReference type="SAM" id="SignalP"/>
    </source>
</evidence>
<evidence type="ECO:0000313" key="3">
    <source>
        <dbReference type="EMBL" id="HET97727.1"/>
    </source>
</evidence>
<keyword evidence="3" id="KW-0449">Lipoprotein</keyword>
<accession>A0A7C2TH93</accession>
<reference evidence="3" key="1">
    <citation type="journal article" date="2020" name="mSystems">
        <title>Genome- and Community-Level Interaction Insights into Carbon Utilization and Element Cycling Functions of Hydrothermarchaeota in Hydrothermal Sediment.</title>
        <authorList>
            <person name="Zhou Z."/>
            <person name="Liu Y."/>
            <person name="Xu W."/>
            <person name="Pan J."/>
            <person name="Luo Z.H."/>
            <person name="Li M."/>
        </authorList>
    </citation>
    <scope>NUCLEOTIDE SEQUENCE [LARGE SCALE GENOMIC DNA]</scope>
    <source>
        <strain evidence="3">SpSt-1224</strain>
    </source>
</reference>
<feature type="signal peptide" evidence="1">
    <location>
        <begin position="1"/>
        <end position="23"/>
    </location>
</feature>
<dbReference type="InterPro" id="IPR033399">
    <property type="entry name" value="TP_0789-like"/>
</dbReference>
<dbReference type="EMBL" id="DSDS01000074">
    <property type="protein sequence ID" value="HET97727.1"/>
    <property type="molecule type" value="Genomic_DNA"/>
</dbReference>
<protein>
    <submittedName>
        <fullName evidence="3">Outer membrane lipoprotein-sorting protein</fullName>
    </submittedName>
</protein>